<evidence type="ECO:0000313" key="3">
    <source>
        <dbReference type="Proteomes" id="UP000682802"/>
    </source>
</evidence>
<evidence type="ECO:0000313" key="2">
    <source>
        <dbReference type="EMBL" id="QWG07486.1"/>
    </source>
</evidence>
<dbReference type="Proteomes" id="UP000682802">
    <property type="component" value="Chromosome 1"/>
</dbReference>
<dbReference type="InterPro" id="IPR000601">
    <property type="entry name" value="PKD_dom"/>
</dbReference>
<dbReference type="PROSITE" id="PS50093">
    <property type="entry name" value="PKD"/>
    <property type="match status" value="1"/>
</dbReference>
<dbReference type="Pfam" id="PF18911">
    <property type="entry name" value="PKD_4"/>
    <property type="match status" value="1"/>
</dbReference>
<feature type="domain" description="PKD" evidence="1">
    <location>
        <begin position="2013"/>
        <end position="2071"/>
    </location>
</feature>
<dbReference type="InterPro" id="IPR013783">
    <property type="entry name" value="Ig-like_fold"/>
</dbReference>
<dbReference type="Pfam" id="PF18962">
    <property type="entry name" value="Por_Secre_tail"/>
    <property type="match status" value="1"/>
</dbReference>
<proteinExistence type="predicted"/>
<dbReference type="Pfam" id="PF19081">
    <property type="entry name" value="Ig_7"/>
    <property type="match status" value="3"/>
</dbReference>
<name>A0ABX8GV76_9BACT</name>
<dbReference type="InterPro" id="IPR044016">
    <property type="entry name" value="Big_13"/>
</dbReference>
<sequence length="2600" mass="287278">MNINNTNQRCILIILLFFFTLLEVSSQTITRIGSSEETNHKLLSWRIDGLSGAVNSSDFTLKEEPNGGSNATINVGITVEEIEKHVSYTIVADISSEFEDQAVYELIYDEGGADISSSGNNYEYILPTIQRDGDENINSIILKWTINNLVNEKPELGDILIQEQPSGSGKSDITSNTTISIVEVSANTTYDIYVNIMKEVEEGATYELTFDESDIDISSTASNENYIFNSSESVKSGAPTFSLNKSVDLGVSDTDLLTSIDQLLFTANSVATNSIYLVHNASIISSTTASGGDNFFYTSSLGEGMHTFYVFAEDVSGNFTFSSDPIVVTVDLTPPSDFTSVELSSSDDSGKLDDDNITNVIRPIFIVKGLDTSDPNYELIVEDVNEVVYFQDNYTVSGGESNIQFQNDLADGDYLFDFYIKDEAGNVSNRIEDIDLSIDNTNPELLTLSISSENNNGIVEDNEKVNLFFSSNEVLDQTKISTKINGSSTSLTLLGGNDFSTEKTFGVITSNSDITYEVIIEDIAGNKNTYTSTLDGTSVELFPSLVNKIVASGSTEFCVNSDTFSFGNEEPVSKGAGDYSYKWERLAPSSSWTDLGVNTELYTEYQSLPTGDYQYRRIVTSAGISSVSNVIDIKIYPEIENNEITVSGENEYVGVVSSINFVNSTGNAITGGDNTFTYLWEISTDDGDTWNEANLVSADDESLLYEQKNLGVGEYLFRRKISSQKCTSYSNEVEIIVFNPITNFNISNKVNSRLCSDESILLMSSSSITGGDGSFTYEWEENINNSGYSVVGVSENFYNDNTLAEGEHKYRRSVYSSTGKVTSNVITIQVENKPNSFEISPVGGTVFSNESEDYEPLIVDNLPSDYKYYCSGPGVISNGYGEANNSFRADIAGEGNKTIIYHISNGICDIEETKEFVVINGANFIASTFCESDAAVVLDEKNISLPSNLDPNDYSFQGFFGSGVQGNSFNPSLALSSNINGGDTETVTIFATYIKKEVIGTSTFNLPQKTVITSTPNAPTVVSDNFEYCYGASLSPLVVNNPKGTINWYDAKTGVFLHSGNEYTLTRPSENEKIIQEFDVREQIGSCEGPAKKVKVTFYEETVAPVLADNGTIHICSGDAMPVLKYTNGVNVNWYSDDQGKILEYSGNNFVPSGDTNVASDDDMVFYASSTNNGCESELVPFTININKAPSKPVLISNLEDYCSNEEIGQLSVNNEANTIFEWFDNENLITDIGDDSNNFTPSPIEVLDGSITKSYWVRKKNVKGCEGEALKIDIKINAIPIAPVVNKTIFNYCSGDPIEEIKVTKSKANSEILWFDDSGLNISKAVNYLPPVSTNTDTDVTYKFLVREESEFKCTSEDTEIIINVYALPEAPETNEGDELEICSGDDFPTFTINKGENVIWFSDPSLDINTKLHEGLSYTPTSSSVVTEDEDLYIYAVSTSDEGCYSEYLELLIEIKKLPNSPNLAAPIMPVCEGDDMPILTVNGEDDATFTWYKSEELDGTPYSGESFDPEETASLLNINDKGAIEYFVVQTSDDGCTSPPLKVEVPINVLPSKPTLTFTEQSHCFNTEIVNFEVTSGNQVNWYHDEKLKELIGGGDKFKPEGSVDVTKTYIEDYYVTQVVNGCEGPYEKVTITIFRETDVPSITTKKYEYCSGDVIQPINELSADGDIKWYNNEDDVTPIFTGPTFVPQDNSNVTETTDITYYVSRTFNGCESTKERIDIKILSTPSIPTVNSTNINLCSGETITPIIVTSTSQEIKWYDENDIELSTGITFTSPENTTVSETKVLKYYLRDWNQQCSSPKQEVTITINPLPSIDFTGIDVGEKICRTVEDIQITKIFDSPELISSVTSTTGLVIVGENIKISGSPIGDHDITFTFTNTNNCVSSITKTFSIVDVPEVNFSNVVNCDAKIITFSDETVISSLDKYSEIISWEYDVDGVKYTVLADEADSFDVVFQNSGVFDVSLTIATNHSCETVSITKQITISEPPTVNFSWKKSQLGTPMEFTDNSISDNSGNSIISYSWDFGDNSAINSNQNPTHIYSEPGIYNVELLVETSKGCTATLTKEVFVLPYVSMAINANYLETFDWDNGHWVPTSDNGTSSWEYGQASGTLINSTSNVWATSLNGDYEINEISYLNSPVFNLQGLSKPMLSFDMKLSVEKNIDGVTFQYSTDFGATWQVLGNTLDPINWFNSDNILSDPGDQILNRSTRAMGWSGLTEDFNLNGEYIHVKHHLDELKGEENVRFRLVFKSNSAITEEGILIDNFEIRNRSKVVLIENMANVNLIASDTSIERLENTLEPLSDDILIVNYHLLVEGYEDKLNTDNPEPVSGRKLYYGVSSVPETILDGNSYQGSTTTFIDNNQNYVYSRSMLVPEFDIDVNFDVLSTQNTLNVALTSNISLSSDDAEIVFHAITVEHGIDGTNTSGSSEKYNNILKTMSPSPGAEGTSFKGRSWDIGSIENFSIEWERPYFYNDKNVELILLVQNNLTKEIYQTQSYDLNGLMPLNDNPLSVDDFEEKIWSLYPNPATDKIIINSPNYVADCYWVISDINGKSMMKGEFTGLTYTTSIKDLPSGMYIIRHFTDKNDLLGTPLKFIIRN</sequence>
<dbReference type="Pfam" id="PF19077">
    <property type="entry name" value="Big_13"/>
    <property type="match status" value="2"/>
</dbReference>
<dbReference type="CDD" id="cd00146">
    <property type="entry name" value="PKD"/>
    <property type="match status" value="1"/>
</dbReference>
<dbReference type="RefSeq" id="WP_144074875.1">
    <property type="nucleotide sequence ID" value="NZ_CP076128.1"/>
</dbReference>
<dbReference type="InterPro" id="IPR022409">
    <property type="entry name" value="PKD/Chitinase_dom"/>
</dbReference>
<dbReference type="EMBL" id="CP076128">
    <property type="protein sequence ID" value="QWG07486.1"/>
    <property type="molecule type" value="Genomic_DNA"/>
</dbReference>
<dbReference type="NCBIfam" id="TIGR04183">
    <property type="entry name" value="Por_Secre_tail"/>
    <property type="match status" value="1"/>
</dbReference>
<protein>
    <submittedName>
        <fullName evidence="2">PKD domain-containing protein</fullName>
    </submittedName>
</protein>
<organism evidence="2 3">
    <name type="scientific">Flammeovirga kamogawensis</name>
    <dbReference type="NCBI Taxonomy" id="373891"/>
    <lineage>
        <taxon>Bacteria</taxon>
        <taxon>Pseudomonadati</taxon>
        <taxon>Bacteroidota</taxon>
        <taxon>Cytophagia</taxon>
        <taxon>Cytophagales</taxon>
        <taxon>Flammeovirgaceae</taxon>
        <taxon>Flammeovirga</taxon>
    </lineage>
</organism>
<keyword evidence="3" id="KW-1185">Reference proteome</keyword>
<dbReference type="SMART" id="SM00089">
    <property type="entry name" value="PKD"/>
    <property type="match status" value="2"/>
</dbReference>
<dbReference type="InterPro" id="IPR044023">
    <property type="entry name" value="Ig_7"/>
</dbReference>
<evidence type="ECO:0000259" key="1">
    <source>
        <dbReference type="PROSITE" id="PS50093"/>
    </source>
</evidence>
<accession>A0ABX8GV76</accession>
<dbReference type="Gene3D" id="2.60.120.260">
    <property type="entry name" value="Galactose-binding domain-like"/>
    <property type="match status" value="1"/>
</dbReference>
<dbReference type="Gene3D" id="2.60.40.10">
    <property type="entry name" value="Immunoglobulins"/>
    <property type="match status" value="4"/>
</dbReference>
<dbReference type="InterPro" id="IPR035986">
    <property type="entry name" value="PKD_dom_sf"/>
</dbReference>
<gene>
    <name evidence="2" type="ORF">KM029_00700</name>
</gene>
<reference evidence="2 3" key="1">
    <citation type="submission" date="2021-05" db="EMBL/GenBank/DDBJ databases">
        <title>Comparative genomic studies on the polysaccharide-degrading batcterial strains of the Flammeovirga genus.</title>
        <authorList>
            <person name="Zewei F."/>
            <person name="Zheng Z."/>
            <person name="Yu L."/>
            <person name="Ruyue G."/>
            <person name="Yanhong M."/>
            <person name="Yuanyuan C."/>
            <person name="Jingyan G."/>
            <person name="Wenjun H."/>
        </authorList>
    </citation>
    <scope>NUCLEOTIDE SEQUENCE [LARGE SCALE GENOMIC DNA]</scope>
    <source>
        <strain evidence="2 3">YS10</strain>
    </source>
</reference>
<dbReference type="InterPro" id="IPR026444">
    <property type="entry name" value="Secre_tail"/>
</dbReference>
<dbReference type="SUPFAM" id="SSF49299">
    <property type="entry name" value="PKD domain"/>
    <property type="match status" value="1"/>
</dbReference>